<evidence type="ECO:0000256" key="1">
    <source>
        <dbReference type="ARBA" id="ARBA00022618"/>
    </source>
</evidence>
<dbReference type="InterPro" id="IPR043198">
    <property type="entry name" value="Cyclin/Ssn8"/>
</dbReference>
<dbReference type="EMBL" id="JAVIJP010000002">
    <property type="protein sequence ID" value="KAL3655398.1"/>
    <property type="molecule type" value="Genomic_DNA"/>
</dbReference>
<dbReference type="InterPro" id="IPR036915">
    <property type="entry name" value="Cyclin-like_sf"/>
</dbReference>
<dbReference type="Pfam" id="PF00134">
    <property type="entry name" value="Cyclin_N"/>
    <property type="match status" value="1"/>
</dbReference>
<sequence length="202" mass="22737">MEVRSGMDDEVTIATAIIFCHRFFLRQSHAKNDRRTIATVCMFLAGKVEETPRPLKDVILVSYEIINKKDAAAVQRIKHKEVYEQQKEHILLGERIILGTLELDSASKVLEQLSGQTPVFSKGHNRKEKSLRLLTQDFVKLSCALMINTRWSGLAGDVNGGVRLLKMVRCSSALSGAQIGRSPKNKRFIRDKQPRMIFVGAS</sequence>
<keyword evidence="5" id="KW-1185">Reference proteome</keyword>
<protein>
    <recommendedName>
        <fullName evidence="3">Cyclin N-terminal domain-containing protein</fullName>
    </recommendedName>
</protein>
<evidence type="ECO:0000313" key="4">
    <source>
        <dbReference type="EMBL" id="KAL3655398.1"/>
    </source>
</evidence>
<feature type="domain" description="Cyclin N-terminal" evidence="3">
    <location>
        <begin position="11"/>
        <end position="103"/>
    </location>
</feature>
<evidence type="ECO:0000313" key="5">
    <source>
        <dbReference type="Proteomes" id="UP001632038"/>
    </source>
</evidence>
<name>A0ABD3EM42_9LAMI</name>
<dbReference type="Proteomes" id="UP001632038">
    <property type="component" value="Unassembled WGS sequence"/>
</dbReference>
<proteinExistence type="predicted"/>
<dbReference type="PANTHER" id="PTHR10026">
    <property type="entry name" value="CYCLIN"/>
    <property type="match status" value="1"/>
</dbReference>
<accession>A0ABD3EM42</accession>
<evidence type="ECO:0000259" key="3">
    <source>
        <dbReference type="Pfam" id="PF00134"/>
    </source>
</evidence>
<keyword evidence="2" id="KW-0131">Cell cycle</keyword>
<dbReference type="AlphaFoldDB" id="A0ABD3EM42"/>
<dbReference type="GO" id="GO:0051301">
    <property type="term" value="P:cell division"/>
    <property type="evidence" value="ECO:0007669"/>
    <property type="project" value="UniProtKB-KW"/>
</dbReference>
<dbReference type="Gene3D" id="1.10.472.10">
    <property type="entry name" value="Cyclin-like"/>
    <property type="match status" value="1"/>
</dbReference>
<evidence type="ECO:0000256" key="2">
    <source>
        <dbReference type="ARBA" id="ARBA00023306"/>
    </source>
</evidence>
<reference evidence="5" key="1">
    <citation type="journal article" date="2024" name="IScience">
        <title>Strigolactones Initiate the Formation of Haustorium-like Structures in Castilleja.</title>
        <authorList>
            <person name="Buerger M."/>
            <person name="Peterson D."/>
            <person name="Chory J."/>
        </authorList>
    </citation>
    <scope>NUCLEOTIDE SEQUENCE [LARGE SCALE GENOMIC DNA]</scope>
</reference>
<dbReference type="SUPFAM" id="SSF47954">
    <property type="entry name" value="Cyclin-like"/>
    <property type="match status" value="1"/>
</dbReference>
<keyword evidence="1" id="KW-0132">Cell division</keyword>
<dbReference type="InterPro" id="IPR006671">
    <property type="entry name" value="Cyclin_N"/>
</dbReference>
<organism evidence="4 5">
    <name type="scientific">Castilleja foliolosa</name>
    <dbReference type="NCBI Taxonomy" id="1961234"/>
    <lineage>
        <taxon>Eukaryota</taxon>
        <taxon>Viridiplantae</taxon>
        <taxon>Streptophyta</taxon>
        <taxon>Embryophyta</taxon>
        <taxon>Tracheophyta</taxon>
        <taxon>Spermatophyta</taxon>
        <taxon>Magnoliopsida</taxon>
        <taxon>eudicotyledons</taxon>
        <taxon>Gunneridae</taxon>
        <taxon>Pentapetalae</taxon>
        <taxon>asterids</taxon>
        <taxon>lamiids</taxon>
        <taxon>Lamiales</taxon>
        <taxon>Orobanchaceae</taxon>
        <taxon>Pedicularideae</taxon>
        <taxon>Castillejinae</taxon>
        <taxon>Castilleja</taxon>
    </lineage>
</organism>
<gene>
    <name evidence="4" type="ORF">CASFOL_001184</name>
</gene>
<comment type="caution">
    <text evidence="4">The sequence shown here is derived from an EMBL/GenBank/DDBJ whole genome shotgun (WGS) entry which is preliminary data.</text>
</comment>